<name>A0A328F9I8_9BACT</name>
<evidence type="ECO:0000256" key="1">
    <source>
        <dbReference type="ARBA" id="ARBA00009437"/>
    </source>
</evidence>
<dbReference type="InterPro" id="IPR005119">
    <property type="entry name" value="LysR_subst-bd"/>
</dbReference>
<dbReference type="Gene3D" id="1.10.10.10">
    <property type="entry name" value="Winged helix-like DNA-binding domain superfamily/Winged helix DNA-binding domain"/>
    <property type="match status" value="1"/>
</dbReference>
<dbReference type="PANTHER" id="PTHR30293">
    <property type="entry name" value="TRANSCRIPTIONAL REGULATORY PROTEIN NAC-RELATED"/>
    <property type="match status" value="1"/>
</dbReference>
<dbReference type="SUPFAM" id="SSF46785">
    <property type="entry name" value="Winged helix' DNA-binding domain"/>
    <property type="match status" value="1"/>
</dbReference>
<reference evidence="8 9" key="1">
    <citation type="submission" date="2018-06" db="EMBL/GenBank/DDBJ databases">
        <title>Complete Genome Sequence of Desulfobacter hydrogenophilus (DSM3380).</title>
        <authorList>
            <person name="Marietou A."/>
            <person name="Schreiber L."/>
            <person name="Marshall I."/>
            <person name="Jorgensen B."/>
        </authorList>
    </citation>
    <scope>NUCLEOTIDE SEQUENCE [LARGE SCALE GENOMIC DNA]</scope>
    <source>
        <strain evidence="8 9">DSM 3380</strain>
    </source>
</reference>
<keyword evidence="4" id="KW-0010">Activator</keyword>
<dbReference type="AlphaFoldDB" id="A0A328F9I8"/>
<dbReference type="RefSeq" id="WP_111957895.1">
    <property type="nucleotide sequence ID" value="NZ_CP036313.1"/>
</dbReference>
<keyword evidence="2" id="KW-0805">Transcription regulation</keyword>
<dbReference type="InterPro" id="IPR036390">
    <property type="entry name" value="WH_DNA-bd_sf"/>
</dbReference>
<dbReference type="Pfam" id="PF03466">
    <property type="entry name" value="LysR_substrate"/>
    <property type="match status" value="1"/>
</dbReference>
<evidence type="ECO:0000313" key="9">
    <source>
        <dbReference type="Proteomes" id="UP000248798"/>
    </source>
</evidence>
<dbReference type="Proteomes" id="UP000248798">
    <property type="component" value="Unassembled WGS sequence"/>
</dbReference>
<accession>A0A328F9I8</accession>
<dbReference type="EMBL" id="QLNI01000029">
    <property type="protein sequence ID" value="RAM01268.1"/>
    <property type="molecule type" value="Genomic_DNA"/>
</dbReference>
<organism evidence="8 9">
    <name type="scientific">Desulfobacter hydrogenophilus</name>
    <dbReference type="NCBI Taxonomy" id="2291"/>
    <lineage>
        <taxon>Bacteria</taxon>
        <taxon>Pseudomonadati</taxon>
        <taxon>Thermodesulfobacteriota</taxon>
        <taxon>Desulfobacteria</taxon>
        <taxon>Desulfobacterales</taxon>
        <taxon>Desulfobacteraceae</taxon>
        <taxon>Desulfobacter</taxon>
    </lineage>
</organism>
<dbReference type="OrthoDB" id="464481at2"/>
<dbReference type="InterPro" id="IPR036388">
    <property type="entry name" value="WH-like_DNA-bd_sf"/>
</dbReference>
<keyword evidence="5" id="KW-0804">Transcription</keyword>
<evidence type="ECO:0000313" key="10">
    <source>
        <dbReference type="Proteomes" id="UP000293902"/>
    </source>
</evidence>
<dbReference type="GO" id="GO:2000142">
    <property type="term" value="P:regulation of DNA-templated transcription initiation"/>
    <property type="evidence" value="ECO:0007669"/>
    <property type="project" value="TreeGrafter"/>
</dbReference>
<dbReference type="PRINTS" id="PR00039">
    <property type="entry name" value="HTHLYSR"/>
</dbReference>
<dbReference type="GO" id="GO:0003677">
    <property type="term" value="F:DNA binding"/>
    <property type="evidence" value="ECO:0007669"/>
    <property type="project" value="UniProtKB-KW"/>
</dbReference>
<dbReference type="SUPFAM" id="SSF53850">
    <property type="entry name" value="Periplasmic binding protein-like II"/>
    <property type="match status" value="1"/>
</dbReference>
<dbReference type="Gene3D" id="3.40.190.10">
    <property type="entry name" value="Periplasmic binding protein-like II"/>
    <property type="match status" value="2"/>
</dbReference>
<dbReference type="Proteomes" id="UP000293902">
    <property type="component" value="Chromosome"/>
</dbReference>
<dbReference type="InterPro" id="IPR000847">
    <property type="entry name" value="LysR_HTH_N"/>
</dbReference>
<feature type="domain" description="HTH lysR-type" evidence="6">
    <location>
        <begin position="4"/>
        <end position="61"/>
    </location>
</feature>
<evidence type="ECO:0000256" key="3">
    <source>
        <dbReference type="ARBA" id="ARBA00023125"/>
    </source>
</evidence>
<dbReference type="GO" id="GO:0003700">
    <property type="term" value="F:DNA-binding transcription factor activity"/>
    <property type="evidence" value="ECO:0007669"/>
    <property type="project" value="InterPro"/>
</dbReference>
<keyword evidence="10" id="KW-1185">Reference proteome</keyword>
<evidence type="ECO:0000259" key="6">
    <source>
        <dbReference type="PROSITE" id="PS50931"/>
    </source>
</evidence>
<evidence type="ECO:0000256" key="5">
    <source>
        <dbReference type="ARBA" id="ARBA00023163"/>
    </source>
</evidence>
<protein>
    <submittedName>
        <fullName evidence="8">Transcriptional activator NhaR</fullName>
    </submittedName>
</protein>
<evidence type="ECO:0000256" key="4">
    <source>
        <dbReference type="ARBA" id="ARBA00023159"/>
    </source>
</evidence>
<dbReference type="NCBIfam" id="NF008284">
    <property type="entry name" value="PRK11062.1"/>
    <property type="match status" value="1"/>
</dbReference>
<evidence type="ECO:0000256" key="2">
    <source>
        <dbReference type="ARBA" id="ARBA00023015"/>
    </source>
</evidence>
<sequence length="301" mass="33718">MEWLNYHHLYYFWIVMREGSITAASIRLRLAQSTISAQLTKLEESLGGKLFNRQGRKLEATDLGQLVFQYADKIFPLGRELMDQIHNRPVVGPLSLNVGIVDVVPKLMARKLIEPALCMEKTVRLACHEGKEKDLLADLALHNLDLVISDGLPQRGPSVKTYNHFLGECGVTFFAEKKLAQSLSEKFPNCLDNAPMVMPMTMSWLRGALDQWFDALSIRPVVVAEFEDNALLTVFGQAGDGVFMGPTIIESEVKAQCQVDIIGRCDNIKERFYAISVERILKHPAVVAITDTARHSVFSSE</sequence>
<gene>
    <name evidence="7" type="primary">nhaR</name>
    <name evidence="8" type="ORF">DO021_14420</name>
    <name evidence="7" type="ORF">EYB58_10600</name>
</gene>
<comment type="similarity">
    <text evidence="1">Belongs to the LysR transcriptional regulatory family.</text>
</comment>
<proteinExistence type="inferred from homology"/>
<evidence type="ECO:0000313" key="7">
    <source>
        <dbReference type="EMBL" id="QBH13332.1"/>
    </source>
</evidence>
<dbReference type="EMBL" id="CP036313">
    <property type="protein sequence ID" value="QBH13332.1"/>
    <property type="molecule type" value="Genomic_DNA"/>
</dbReference>
<dbReference type="Pfam" id="PF00126">
    <property type="entry name" value="HTH_1"/>
    <property type="match status" value="1"/>
</dbReference>
<dbReference type="PANTHER" id="PTHR30293:SF2">
    <property type="entry name" value="TRANSCRIPTIONAL ACTIVATOR PROTEIN NHAR"/>
    <property type="match status" value="1"/>
</dbReference>
<dbReference type="PROSITE" id="PS50931">
    <property type="entry name" value="HTH_LYSR"/>
    <property type="match status" value="1"/>
</dbReference>
<reference evidence="7 10" key="2">
    <citation type="submission" date="2019-02" db="EMBL/GenBank/DDBJ databases">
        <title>Complete genome sequence of Desulfobacter hydrogenophilus AcRS1.</title>
        <authorList>
            <person name="Marietou A."/>
            <person name="Lund M.B."/>
            <person name="Marshall I.P.G."/>
            <person name="Schreiber L."/>
            <person name="Jorgensen B."/>
        </authorList>
    </citation>
    <scope>NUCLEOTIDE SEQUENCE [LARGE SCALE GENOMIC DNA]</scope>
    <source>
        <strain evidence="7 10">AcRS1</strain>
    </source>
</reference>
<evidence type="ECO:0000313" key="8">
    <source>
        <dbReference type="EMBL" id="RAM01268.1"/>
    </source>
</evidence>
<keyword evidence="3" id="KW-0238">DNA-binding</keyword>